<organism evidence="1 2">
    <name type="scientific">Georgenia satyanarayanai</name>
    <dbReference type="NCBI Taxonomy" id="860221"/>
    <lineage>
        <taxon>Bacteria</taxon>
        <taxon>Bacillati</taxon>
        <taxon>Actinomycetota</taxon>
        <taxon>Actinomycetes</taxon>
        <taxon>Micrococcales</taxon>
        <taxon>Bogoriellaceae</taxon>
        <taxon>Georgenia</taxon>
    </lineage>
</organism>
<protein>
    <submittedName>
        <fullName evidence="1">Uncharacterized protein</fullName>
    </submittedName>
</protein>
<name>A0A2Y9C2N0_9MICO</name>
<dbReference type="EMBL" id="UETB01000001">
    <property type="protein sequence ID" value="SSA36363.1"/>
    <property type="molecule type" value="Genomic_DNA"/>
</dbReference>
<dbReference type="OrthoDB" id="3746081at2"/>
<reference evidence="1 2" key="1">
    <citation type="submission" date="2016-10" db="EMBL/GenBank/DDBJ databases">
        <authorList>
            <person name="Cai Z."/>
        </authorList>
    </citation>
    <scope>NUCLEOTIDE SEQUENCE [LARGE SCALE GENOMIC DNA]</scope>
    <source>
        <strain evidence="1 2">CGMCC 1.10826</strain>
    </source>
</reference>
<accession>A0A2Y9C2N0</accession>
<evidence type="ECO:0000313" key="1">
    <source>
        <dbReference type="EMBL" id="SSA36363.1"/>
    </source>
</evidence>
<gene>
    <name evidence="1" type="ORF">SAMN05216184_10121</name>
</gene>
<proteinExistence type="predicted"/>
<sequence length="151" mass="16190">MDDDARVPLSGAQLLASFFASAPTATHPSVRARVPRVRAHLLTYLDTEAEVWLTPDELVLVGAERQLEPQDAVVRVTGVEVVLAALPGFCHPAWLLPATLDARAQLRLVAGLREWAGEHGQLSAQAAMHLLPRVDEAVRRAQAGLNGSPAP</sequence>
<evidence type="ECO:0000313" key="2">
    <source>
        <dbReference type="Proteomes" id="UP000250222"/>
    </source>
</evidence>
<dbReference type="Proteomes" id="UP000250222">
    <property type="component" value="Unassembled WGS sequence"/>
</dbReference>
<dbReference type="RefSeq" id="WP_110850574.1">
    <property type="nucleotide sequence ID" value="NZ_QKLZ01000001.1"/>
</dbReference>
<dbReference type="AlphaFoldDB" id="A0A2Y9C2N0"/>
<keyword evidence="2" id="KW-1185">Reference proteome</keyword>